<comment type="caution">
    <text evidence="2">The sequence shown here is derived from an EMBL/GenBank/DDBJ whole genome shotgun (WGS) entry which is preliminary data.</text>
</comment>
<reference evidence="2 3" key="1">
    <citation type="submission" date="2020-05" db="EMBL/GenBank/DDBJ databases">
        <title>Vigna angularis (adzuki bean) Var. LongXiaoDou No. 4 denovo assembly.</title>
        <authorList>
            <person name="Xiang H."/>
        </authorList>
    </citation>
    <scope>NUCLEOTIDE SEQUENCE [LARGE SCALE GENOMIC DNA]</scope>
    <source>
        <tissue evidence="2">Leaf</tissue>
    </source>
</reference>
<proteinExistence type="predicted"/>
<keyword evidence="1" id="KW-0472">Membrane</keyword>
<protein>
    <recommendedName>
        <fullName evidence="4">Transmembrane protein</fullName>
    </recommendedName>
</protein>
<evidence type="ECO:0000313" key="3">
    <source>
        <dbReference type="Proteomes" id="UP000743370"/>
    </source>
</evidence>
<evidence type="ECO:0008006" key="4">
    <source>
        <dbReference type="Google" id="ProtNLM"/>
    </source>
</evidence>
<feature type="transmembrane region" description="Helical" evidence="1">
    <location>
        <begin position="105"/>
        <end position="125"/>
    </location>
</feature>
<keyword evidence="1" id="KW-0812">Transmembrane</keyword>
<keyword evidence="1" id="KW-1133">Transmembrane helix</keyword>
<gene>
    <name evidence="2" type="ORF">HKW66_Vig0247570</name>
</gene>
<dbReference type="AlphaFoldDB" id="A0A8T0KXL0"/>
<dbReference type="Proteomes" id="UP000743370">
    <property type="component" value="Unassembled WGS sequence"/>
</dbReference>
<dbReference type="EMBL" id="JABFOF010000003">
    <property type="protein sequence ID" value="KAG2402973.1"/>
    <property type="molecule type" value="Genomic_DNA"/>
</dbReference>
<evidence type="ECO:0000313" key="2">
    <source>
        <dbReference type="EMBL" id="KAG2402973.1"/>
    </source>
</evidence>
<organism evidence="2 3">
    <name type="scientific">Phaseolus angularis</name>
    <name type="common">Azuki bean</name>
    <name type="synonym">Vigna angularis</name>
    <dbReference type="NCBI Taxonomy" id="3914"/>
    <lineage>
        <taxon>Eukaryota</taxon>
        <taxon>Viridiplantae</taxon>
        <taxon>Streptophyta</taxon>
        <taxon>Embryophyta</taxon>
        <taxon>Tracheophyta</taxon>
        <taxon>Spermatophyta</taxon>
        <taxon>Magnoliopsida</taxon>
        <taxon>eudicotyledons</taxon>
        <taxon>Gunneridae</taxon>
        <taxon>Pentapetalae</taxon>
        <taxon>rosids</taxon>
        <taxon>fabids</taxon>
        <taxon>Fabales</taxon>
        <taxon>Fabaceae</taxon>
        <taxon>Papilionoideae</taxon>
        <taxon>50 kb inversion clade</taxon>
        <taxon>NPAAA clade</taxon>
        <taxon>indigoferoid/millettioid clade</taxon>
        <taxon>Phaseoleae</taxon>
        <taxon>Vigna</taxon>
    </lineage>
</organism>
<sequence>MEVGFEEDEDTRGFVVFTHGSREIGVLWVFSFFFSSPLLCKCEAIDEGGKEEPRFLAILGHDAAREALVERQRRRTRSGDGIPTLGCLCGAHATGKLPSLSLFSFYRVARTSFLFSFAVLVLGFAGKARTPFSRCGDCCSGDASARFRH</sequence>
<name>A0A8T0KXL0_PHAAN</name>
<accession>A0A8T0KXL0</accession>
<evidence type="ECO:0000256" key="1">
    <source>
        <dbReference type="SAM" id="Phobius"/>
    </source>
</evidence>